<organism evidence="3 4">
    <name type="scientific">Parthenolecanium corni</name>
    <dbReference type="NCBI Taxonomy" id="536013"/>
    <lineage>
        <taxon>Eukaryota</taxon>
        <taxon>Metazoa</taxon>
        <taxon>Ecdysozoa</taxon>
        <taxon>Arthropoda</taxon>
        <taxon>Hexapoda</taxon>
        <taxon>Insecta</taxon>
        <taxon>Pterygota</taxon>
        <taxon>Neoptera</taxon>
        <taxon>Paraneoptera</taxon>
        <taxon>Hemiptera</taxon>
        <taxon>Sternorrhyncha</taxon>
        <taxon>Coccoidea</taxon>
        <taxon>Coccidae</taxon>
        <taxon>Parthenolecanium</taxon>
    </lineage>
</organism>
<evidence type="ECO:0000313" key="4">
    <source>
        <dbReference type="Proteomes" id="UP001367676"/>
    </source>
</evidence>
<dbReference type="AlphaFoldDB" id="A0AAN9YB53"/>
<evidence type="ECO:0000256" key="1">
    <source>
        <dbReference type="ARBA" id="ARBA00004123"/>
    </source>
</evidence>
<evidence type="ECO:0000313" key="3">
    <source>
        <dbReference type="EMBL" id="KAK7605029.1"/>
    </source>
</evidence>
<comment type="subcellular location">
    <subcellularLocation>
        <location evidence="1">Nucleus</location>
    </subcellularLocation>
</comment>
<sequence length="167" mass="18764">MPKKHVPNPRLKTYTTLDLECAIKESKGGNKTIHVVSRDCGIPYHTLHSRIRGPRGATQNGIVGHPKAIPAEQESRLALHLETMEKWGFGLSKKELRRRHHKQYTPMKNDRDNLVEITPAGATNTSARSLPNGSSPPRLKELSQHQLDHLGYQLLLAQDQTAQQAKF</sequence>
<protein>
    <recommendedName>
        <fullName evidence="5">HTH psq-type domain-containing protein</fullName>
    </recommendedName>
</protein>
<evidence type="ECO:0008006" key="5">
    <source>
        <dbReference type="Google" id="ProtNLM"/>
    </source>
</evidence>
<dbReference type="Proteomes" id="UP001367676">
    <property type="component" value="Unassembled WGS sequence"/>
</dbReference>
<feature type="compositionally biased region" description="Polar residues" evidence="2">
    <location>
        <begin position="121"/>
        <end position="135"/>
    </location>
</feature>
<dbReference type="GO" id="GO:0005634">
    <property type="term" value="C:nucleus"/>
    <property type="evidence" value="ECO:0007669"/>
    <property type="project" value="UniProtKB-SubCell"/>
</dbReference>
<accession>A0AAN9YB53</accession>
<dbReference type="InterPro" id="IPR009057">
    <property type="entry name" value="Homeodomain-like_sf"/>
</dbReference>
<gene>
    <name evidence="3" type="ORF">V9T40_006215</name>
</gene>
<proteinExistence type="predicted"/>
<reference evidence="3 4" key="1">
    <citation type="submission" date="2024-03" db="EMBL/GenBank/DDBJ databases">
        <title>Adaptation during the transition from Ophiocordyceps entomopathogen to insect associate is accompanied by gene loss and intensified selection.</title>
        <authorList>
            <person name="Ward C.M."/>
            <person name="Onetto C.A."/>
            <person name="Borneman A.R."/>
        </authorList>
    </citation>
    <scope>NUCLEOTIDE SEQUENCE [LARGE SCALE GENOMIC DNA]</scope>
    <source>
        <strain evidence="3">AWRI1</strain>
        <tissue evidence="3">Single Adult Female</tissue>
    </source>
</reference>
<comment type="caution">
    <text evidence="3">The sequence shown here is derived from an EMBL/GenBank/DDBJ whole genome shotgun (WGS) entry which is preliminary data.</text>
</comment>
<keyword evidence="4" id="KW-1185">Reference proteome</keyword>
<dbReference type="EMBL" id="JBBCAQ010000003">
    <property type="protein sequence ID" value="KAK7605029.1"/>
    <property type="molecule type" value="Genomic_DNA"/>
</dbReference>
<dbReference type="SUPFAM" id="SSF46689">
    <property type="entry name" value="Homeodomain-like"/>
    <property type="match status" value="1"/>
</dbReference>
<name>A0AAN9YB53_9HEMI</name>
<feature type="region of interest" description="Disordered" evidence="2">
    <location>
        <begin position="120"/>
        <end position="139"/>
    </location>
</feature>
<evidence type="ECO:0000256" key="2">
    <source>
        <dbReference type="SAM" id="MobiDB-lite"/>
    </source>
</evidence>